<gene>
    <name evidence="1" type="ORF">V6N12_017110</name>
</gene>
<reference evidence="1 2" key="1">
    <citation type="journal article" date="2024" name="G3 (Bethesda)">
        <title>Genome assembly of Hibiscus sabdariffa L. provides insights into metabolisms of medicinal natural products.</title>
        <authorList>
            <person name="Kim T."/>
        </authorList>
    </citation>
    <scope>NUCLEOTIDE SEQUENCE [LARGE SCALE GENOMIC DNA]</scope>
    <source>
        <strain evidence="1">TK-2024</strain>
        <tissue evidence="1">Old leaves</tissue>
    </source>
</reference>
<evidence type="ECO:0000313" key="2">
    <source>
        <dbReference type="Proteomes" id="UP001472677"/>
    </source>
</evidence>
<sequence>MLSAVICSALGYPAFTVGTITGIPQITKADFRHCSTGISCSQAPFYLYTQGPIFARPEETFACLRYLLGGLRPIETVYLRLSLWPIEGGLLRLPPKLRRKSPKPIPGNNKAS</sequence>
<comment type="caution">
    <text evidence="1">The sequence shown here is derived from an EMBL/GenBank/DDBJ whole genome shotgun (WGS) entry which is preliminary data.</text>
</comment>
<organism evidence="1 2">
    <name type="scientific">Hibiscus sabdariffa</name>
    <name type="common">roselle</name>
    <dbReference type="NCBI Taxonomy" id="183260"/>
    <lineage>
        <taxon>Eukaryota</taxon>
        <taxon>Viridiplantae</taxon>
        <taxon>Streptophyta</taxon>
        <taxon>Embryophyta</taxon>
        <taxon>Tracheophyta</taxon>
        <taxon>Spermatophyta</taxon>
        <taxon>Magnoliopsida</taxon>
        <taxon>eudicotyledons</taxon>
        <taxon>Gunneridae</taxon>
        <taxon>Pentapetalae</taxon>
        <taxon>rosids</taxon>
        <taxon>malvids</taxon>
        <taxon>Malvales</taxon>
        <taxon>Malvaceae</taxon>
        <taxon>Malvoideae</taxon>
        <taxon>Hibiscus</taxon>
    </lineage>
</organism>
<evidence type="ECO:0000313" key="1">
    <source>
        <dbReference type="EMBL" id="KAK8504567.1"/>
    </source>
</evidence>
<name>A0ABR2BCI3_9ROSI</name>
<proteinExistence type="predicted"/>
<accession>A0ABR2BCI3</accession>
<dbReference type="EMBL" id="JBBPBM010000139">
    <property type="protein sequence ID" value="KAK8504567.1"/>
    <property type="molecule type" value="Genomic_DNA"/>
</dbReference>
<keyword evidence="2" id="KW-1185">Reference proteome</keyword>
<protein>
    <submittedName>
        <fullName evidence="1">Uncharacterized protein</fullName>
    </submittedName>
</protein>
<dbReference type="Proteomes" id="UP001472677">
    <property type="component" value="Unassembled WGS sequence"/>
</dbReference>